<dbReference type="EMBL" id="JASZZN010000014">
    <property type="protein sequence ID" value="MDM4017515.1"/>
    <property type="molecule type" value="Genomic_DNA"/>
</dbReference>
<dbReference type="PANTHER" id="PTHR30273">
    <property type="entry name" value="PERIPLASMIC SIGNAL SENSOR AND SIGMA FACTOR ACTIVATOR FECR-RELATED"/>
    <property type="match status" value="1"/>
</dbReference>
<dbReference type="Gene3D" id="2.60.120.1440">
    <property type="match status" value="1"/>
</dbReference>
<evidence type="ECO:0000313" key="4">
    <source>
        <dbReference type="Proteomes" id="UP001239462"/>
    </source>
</evidence>
<gene>
    <name evidence="3" type="ORF">QTN89_18850</name>
</gene>
<name>A0ABT7PM13_9BACT</name>
<evidence type="ECO:0000313" key="3">
    <source>
        <dbReference type="EMBL" id="MDM4017515.1"/>
    </source>
</evidence>
<accession>A0ABT7PM13</accession>
<keyword evidence="4" id="KW-1185">Reference proteome</keyword>
<dbReference type="RefSeq" id="WP_289164991.1">
    <property type="nucleotide sequence ID" value="NZ_JASZZN010000014.1"/>
</dbReference>
<keyword evidence="1" id="KW-1133">Transmembrane helix</keyword>
<feature type="transmembrane region" description="Helical" evidence="1">
    <location>
        <begin position="117"/>
        <end position="137"/>
    </location>
</feature>
<proteinExistence type="predicted"/>
<dbReference type="InterPro" id="IPR012373">
    <property type="entry name" value="Ferrdict_sens_TM"/>
</dbReference>
<dbReference type="InterPro" id="IPR006860">
    <property type="entry name" value="FecR"/>
</dbReference>
<keyword evidence="1" id="KW-0812">Transmembrane</keyword>
<keyword evidence="1" id="KW-0472">Membrane</keyword>
<organism evidence="3 4">
    <name type="scientific">Roseiconus lacunae</name>
    <dbReference type="NCBI Taxonomy" id="2605694"/>
    <lineage>
        <taxon>Bacteria</taxon>
        <taxon>Pseudomonadati</taxon>
        <taxon>Planctomycetota</taxon>
        <taxon>Planctomycetia</taxon>
        <taxon>Pirellulales</taxon>
        <taxon>Pirellulaceae</taxon>
        <taxon>Roseiconus</taxon>
    </lineage>
</organism>
<protein>
    <submittedName>
        <fullName evidence="3">FecR domain-containing protein</fullName>
    </submittedName>
</protein>
<sequence length="602" mass="66454">MSPEERFAVLWTDYLEGELQESSLAELRELLADDEQRLRHAVDLYQTHRLLTLAAEHRPGRQREFVDRVMQRLPRTSERFVGDVMADVELLAAPKPTKTLPTQIDQAGQQRPPLRPAAVIMVAAAVMLLAIVSAAIYQQNRGLDVNDLSSEIAESQSPKRSRGDGVRFANLAHAKFFGELQPPVDSPLKPQRDYVLMKGLAEVRFPAGASAIIEGPAVFRVVSDDCLGMDIGKCSVHAPDGAEGFRIETPMMRVVDRGTRFTVNVAETSETEVHVVEGAADIYENEDSPVDQTINTNVDVTQKTQVRLTDGQAQRFAVTSSLASDSIPYDPNLYRRGLPDRVIAYEATSNDAGYADRLLRLTLQRDGMIETIDADQLIPARVTYFNASQGGGYLCGPRSFSGESDQAKLDAAGHETTLNRRAEWSSDDRLVTGVINPGGSKQPLKSDPVLLGDDTTPGMAIRFDEPIVNGIGDDLVIFDLQAFANPPDGDAFHLSPMKFRDGLRSYTVDMFDLTMESPGARDLADFFVHMYPSVVRSLEELESLPTEPRRQSIRFRGLVVGIDLTDLGYAPNETVQELFIQDALDDKHHVDPVLIGGLPPRR</sequence>
<feature type="domain" description="FecR protein" evidence="2">
    <location>
        <begin position="238"/>
        <end position="280"/>
    </location>
</feature>
<evidence type="ECO:0000259" key="2">
    <source>
        <dbReference type="Pfam" id="PF04773"/>
    </source>
</evidence>
<comment type="caution">
    <text evidence="3">The sequence shown here is derived from an EMBL/GenBank/DDBJ whole genome shotgun (WGS) entry which is preliminary data.</text>
</comment>
<dbReference type="Proteomes" id="UP001239462">
    <property type="component" value="Unassembled WGS sequence"/>
</dbReference>
<dbReference type="Pfam" id="PF04773">
    <property type="entry name" value="FecR"/>
    <property type="match status" value="1"/>
</dbReference>
<reference evidence="3 4" key="1">
    <citation type="submission" date="2023-06" db="EMBL/GenBank/DDBJ databases">
        <title>Roseiconus lacunae JC819 isolated from Gulf of Mannar region, Tamil Nadu.</title>
        <authorList>
            <person name="Pk S."/>
            <person name="Ch S."/>
            <person name="Ch V.R."/>
        </authorList>
    </citation>
    <scope>NUCLEOTIDE SEQUENCE [LARGE SCALE GENOMIC DNA]</scope>
    <source>
        <strain evidence="3 4">JC819</strain>
    </source>
</reference>
<evidence type="ECO:0000256" key="1">
    <source>
        <dbReference type="SAM" id="Phobius"/>
    </source>
</evidence>
<dbReference type="PANTHER" id="PTHR30273:SF2">
    <property type="entry name" value="PROTEIN FECR"/>
    <property type="match status" value="1"/>
</dbReference>